<sequence>MKAYFLQFAGIVLFVLAFIGWLGNIYKIFEMADGPVTAMLIIRIVGVFFAPMGSLLGYM</sequence>
<reference evidence="2 3" key="1">
    <citation type="submission" date="2020-03" db="EMBL/GenBank/DDBJ databases">
        <title>Hydrogenophaga sp. nov. isolated from cyanobacterial mat.</title>
        <authorList>
            <person name="Thorat V."/>
            <person name="Kirdat K."/>
            <person name="Tiwarekar B."/>
            <person name="Costa E.D."/>
            <person name="Yadav A."/>
        </authorList>
    </citation>
    <scope>NUCLEOTIDE SEQUENCE [LARGE SCALE GENOMIC DNA]</scope>
    <source>
        <strain evidence="2 3">BA0156</strain>
    </source>
</reference>
<organism evidence="2 3">
    <name type="scientific">Hydrogenophaga crocea</name>
    <dbReference type="NCBI Taxonomy" id="2716225"/>
    <lineage>
        <taxon>Bacteria</taxon>
        <taxon>Pseudomonadati</taxon>
        <taxon>Pseudomonadota</taxon>
        <taxon>Betaproteobacteria</taxon>
        <taxon>Burkholderiales</taxon>
        <taxon>Comamonadaceae</taxon>
        <taxon>Hydrogenophaga</taxon>
    </lineage>
</organism>
<keyword evidence="1" id="KW-0812">Transmembrane</keyword>
<dbReference type="Proteomes" id="UP000503162">
    <property type="component" value="Chromosome"/>
</dbReference>
<keyword evidence="3" id="KW-1185">Reference proteome</keyword>
<accession>A0A6G8IEK7</accession>
<evidence type="ECO:0000313" key="3">
    <source>
        <dbReference type="Proteomes" id="UP000503162"/>
    </source>
</evidence>
<protein>
    <submittedName>
        <fullName evidence="2">Uncharacterized protein</fullName>
    </submittedName>
</protein>
<dbReference type="AlphaFoldDB" id="A0A6G8IEK7"/>
<evidence type="ECO:0000313" key="2">
    <source>
        <dbReference type="EMBL" id="QIM51592.1"/>
    </source>
</evidence>
<gene>
    <name evidence="2" type="ORF">G9Q37_05290</name>
</gene>
<proteinExistence type="predicted"/>
<feature type="transmembrane region" description="Helical" evidence="1">
    <location>
        <begin position="6"/>
        <end position="26"/>
    </location>
</feature>
<dbReference type="KEGG" id="hcz:G9Q37_05290"/>
<evidence type="ECO:0000256" key="1">
    <source>
        <dbReference type="SAM" id="Phobius"/>
    </source>
</evidence>
<keyword evidence="1" id="KW-1133">Transmembrane helix</keyword>
<name>A0A6G8IEK7_9BURK</name>
<dbReference type="RefSeq" id="WP_166225573.1">
    <property type="nucleotide sequence ID" value="NZ_CP049989.1"/>
</dbReference>
<feature type="transmembrane region" description="Helical" evidence="1">
    <location>
        <begin position="38"/>
        <end position="58"/>
    </location>
</feature>
<keyword evidence="1" id="KW-0472">Membrane</keyword>
<dbReference type="EMBL" id="CP049989">
    <property type="protein sequence ID" value="QIM51592.1"/>
    <property type="molecule type" value="Genomic_DNA"/>
</dbReference>